<dbReference type="EMBL" id="CP147403">
    <property type="protein sequence ID" value="WXB87717.1"/>
    <property type="molecule type" value="Genomic_DNA"/>
</dbReference>
<proteinExistence type="predicted"/>
<gene>
    <name evidence="2" type="ORF">WCV66_21200</name>
</gene>
<sequence>MTKRNRRTKSGLQTAKAITDPEIAKEISPNTNKKAEKTHPRNQ</sequence>
<dbReference type="RefSeq" id="WP_269748955.1">
    <property type="nucleotide sequence ID" value="NZ_CP147403.1"/>
</dbReference>
<evidence type="ECO:0000256" key="1">
    <source>
        <dbReference type="SAM" id="MobiDB-lite"/>
    </source>
</evidence>
<evidence type="ECO:0000313" key="2">
    <source>
        <dbReference type="EMBL" id="WXB87717.1"/>
    </source>
</evidence>
<evidence type="ECO:0000313" key="3">
    <source>
        <dbReference type="Proteomes" id="UP001368328"/>
    </source>
</evidence>
<protein>
    <submittedName>
        <fullName evidence="2">Uncharacterized protein</fullName>
    </submittedName>
</protein>
<organism evidence="2 3">
    <name type="scientific">Metabacillus rhizosphaerae</name>
    <dbReference type="NCBI Taxonomy" id="3117747"/>
    <lineage>
        <taxon>Bacteria</taxon>
        <taxon>Bacillati</taxon>
        <taxon>Bacillota</taxon>
        <taxon>Bacilli</taxon>
        <taxon>Bacillales</taxon>
        <taxon>Bacillaceae</taxon>
        <taxon>Metabacillus</taxon>
    </lineage>
</organism>
<keyword evidence="3" id="KW-1185">Reference proteome</keyword>
<name>A0ABZ2MQU5_9BACI</name>
<reference evidence="2 3" key="1">
    <citation type="submission" date="2024-02" db="EMBL/GenBank/DDBJ databases">
        <title>Seven novel Bacillus-like species.</title>
        <authorList>
            <person name="Liu G."/>
        </authorList>
    </citation>
    <scope>NUCLEOTIDE SEQUENCE [LARGE SCALE GENOMIC DNA]</scope>
    <source>
        <strain evidence="2 3">FJAT-53654</strain>
    </source>
</reference>
<feature type="compositionally biased region" description="Basic and acidic residues" evidence="1">
    <location>
        <begin position="33"/>
        <end position="43"/>
    </location>
</feature>
<dbReference type="Proteomes" id="UP001368328">
    <property type="component" value="Chromosome"/>
</dbReference>
<accession>A0ABZ2MQU5</accession>
<feature type="region of interest" description="Disordered" evidence="1">
    <location>
        <begin position="1"/>
        <end position="43"/>
    </location>
</feature>